<reference evidence="1" key="1">
    <citation type="journal article" date="2014" name="Nat. Commun.">
        <title>The tobacco genome sequence and its comparison with those of tomato and potato.</title>
        <authorList>
            <person name="Sierro N."/>
            <person name="Battey J.N."/>
            <person name="Ouadi S."/>
            <person name="Bakaher N."/>
            <person name="Bovet L."/>
            <person name="Willig A."/>
            <person name="Goepfert S."/>
            <person name="Peitsch M.C."/>
            <person name="Ivanov N.V."/>
        </authorList>
    </citation>
    <scope>NUCLEOTIDE SEQUENCE [LARGE SCALE GENOMIC DNA]</scope>
</reference>
<protein>
    <submittedName>
        <fullName evidence="2">Uncharacterized protein LOC142177093</fullName>
    </submittedName>
</protein>
<dbReference type="RefSeq" id="XP_075101657.1">
    <property type="nucleotide sequence ID" value="XM_075245556.1"/>
</dbReference>
<organism evidence="1 2">
    <name type="scientific">Nicotiana tabacum</name>
    <name type="common">Common tobacco</name>
    <dbReference type="NCBI Taxonomy" id="4097"/>
    <lineage>
        <taxon>Eukaryota</taxon>
        <taxon>Viridiplantae</taxon>
        <taxon>Streptophyta</taxon>
        <taxon>Embryophyta</taxon>
        <taxon>Tracheophyta</taxon>
        <taxon>Spermatophyta</taxon>
        <taxon>Magnoliopsida</taxon>
        <taxon>eudicotyledons</taxon>
        <taxon>Gunneridae</taxon>
        <taxon>Pentapetalae</taxon>
        <taxon>asterids</taxon>
        <taxon>lamiids</taxon>
        <taxon>Solanales</taxon>
        <taxon>Solanaceae</taxon>
        <taxon>Nicotianoideae</taxon>
        <taxon>Nicotianeae</taxon>
        <taxon>Nicotiana</taxon>
    </lineage>
</organism>
<keyword evidence="1" id="KW-1185">Reference proteome</keyword>
<reference evidence="2" key="2">
    <citation type="submission" date="2025-08" db="UniProtKB">
        <authorList>
            <consortium name="RefSeq"/>
        </authorList>
    </citation>
    <scope>IDENTIFICATION</scope>
    <source>
        <tissue evidence="2">Leaf</tissue>
    </source>
</reference>
<name>A0AC58TWR6_TOBAC</name>
<accession>A0AC58TWR6</accession>
<sequence>MGYSSTHKGYILLNLSTNSFFVNRDVTFREDIFPFQQFSSYKQHVFPDTSSSTLPHITEQWCAQDASTDSNQNSHVHDFSVPTPSSPNSTNSSASSSLVAISLGVEVPQVGPPALRRSSRDKHPPLWMQDFVSLHANQNTPYGLATYISYDHMSPHYKACIASFSLEVEPVSYTEAIKDPRWVATMKSEIAALEDNHTCDIVTLPPGKKSIGCKWAYKIKYKASGDIDRFKARLVAK</sequence>
<evidence type="ECO:0000313" key="2">
    <source>
        <dbReference type="RefSeq" id="XP_075101657.1"/>
    </source>
</evidence>
<gene>
    <name evidence="2" type="primary">LOC142177093</name>
</gene>
<dbReference type="Proteomes" id="UP000790787">
    <property type="component" value="Chromosome 23"/>
</dbReference>
<evidence type="ECO:0000313" key="1">
    <source>
        <dbReference type="Proteomes" id="UP000790787"/>
    </source>
</evidence>
<proteinExistence type="predicted"/>